<proteinExistence type="predicted"/>
<gene>
    <name evidence="1" type="ORF">DCS_05016</name>
</gene>
<sequence>MEPVDAAVTSSPRAEKTTPTLTNFSTAYHRTHHRTTVDRADNTVPFLAPDITPNIPGHNSSRRASMRFLHLSVVSLAGVYAAPLRTARSPAPTVDDKPLEAAPVVGEHEHVKNSRPDAADNIIAMPMPNPGCPNHLTKDCGPNFLRFAKE</sequence>
<name>A0A151GLM1_DRECN</name>
<evidence type="ECO:0000313" key="2">
    <source>
        <dbReference type="Proteomes" id="UP000076580"/>
    </source>
</evidence>
<dbReference type="AlphaFoldDB" id="A0A151GLM1"/>
<evidence type="ECO:0000313" key="1">
    <source>
        <dbReference type="EMBL" id="KYK58003.1"/>
    </source>
</evidence>
<dbReference type="InParanoid" id="A0A151GLM1"/>
<dbReference type="RefSeq" id="XP_040657355.1">
    <property type="nucleotide sequence ID" value="XM_040802322.1"/>
</dbReference>
<protein>
    <submittedName>
        <fullName evidence="1">Uncharacterized protein</fullName>
    </submittedName>
</protein>
<dbReference type="EMBL" id="LAYC01000002">
    <property type="protein sequence ID" value="KYK58003.1"/>
    <property type="molecule type" value="Genomic_DNA"/>
</dbReference>
<dbReference type="GeneID" id="63717659"/>
<accession>A0A151GLM1</accession>
<reference evidence="1 2" key="1">
    <citation type="journal article" date="2016" name="Sci. Rep.">
        <title>Insights into Adaptations to a Near-Obligate Nematode Endoparasitic Lifestyle from the Finished Genome of Drechmeria coniospora.</title>
        <authorList>
            <person name="Zhang L."/>
            <person name="Zhou Z."/>
            <person name="Guo Q."/>
            <person name="Fokkens L."/>
            <person name="Miskei M."/>
            <person name="Pocsi I."/>
            <person name="Zhang W."/>
            <person name="Chen M."/>
            <person name="Wang L."/>
            <person name="Sun Y."/>
            <person name="Donzelli B.G."/>
            <person name="Gibson D.M."/>
            <person name="Nelson D.R."/>
            <person name="Luo J.G."/>
            <person name="Rep M."/>
            <person name="Liu H."/>
            <person name="Yang S."/>
            <person name="Wang J."/>
            <person name="Krasnoff S.B."/>
            <person name="Xu Y."/>
            <person name="Molnar I."/>
            <person name="Lin M."/>
        </authorList>
    </citation>
    <scope>NUCLEOTIDE SEQUENCE [LARGE SCALE GENOMIC DNA]</scope>
    <source>
        <strain evidence="1 2">ARSEF 6962</strain>
    </source>
</reference>
<keyword evidence="2" id="KW-1185">Reference proteome</keyword>
<organism evidence="1 2">
    <name type="scientific">Drechmeria coniospora</name>
    <name type="common">Nematophagous fungus</name>
    <name type="synonym">Meria coniospora</name>
    <dbReference type="NCBI Taxonomy" id="98403"/>
    <lineage>
        <taxon>Eukaryota</taxon>
        <taxon>Fungi</taxon>
        <taxon>Dikarya</taxon>
        <taxon>Ascomycota</taxon>
        <taxon>Pezizomycotina</taxon>
        <taxon>Sordariomycetes</taxon>
        <taxon>Hypocreomycetidae</taxon>
        <taxon>Hypocreales</taxon>
        <taxon>Ophiocordycipitaceae</taxon>
        <taxon>Drechmeria</taxon>
    </lineage>
</organism>
<dbReference type="Proteomes" id="UP000076580">
    <property type="component" value="Chromosome 02"/>
</dbReference>
<comment type="caution">
    <text evidence="1">The sequence shown here is derived from an EMBL/GenBank/DDBJ whole genome shotgun (WGS) entry which is preliminary data.</text>
</comment>